<evidence type="ECO:0000313" key="2">
    <source>
        <dbReference type="EMBL" id="SMQ49257.1"/>
    </source>
</evidence>
<proteinExistence type="predicted"/>
<feature type="compositionally biased region" description="Basic and acidic residues" evidence="1">
    <location>
        <begin position="354"/>
        <end position="372"/>
    </location>
</feature>
<feature type="compositionally biased region" description="Basic residues" evidence="1">
    <location>
        <begin position="314"/>
        <end position="323"/>
    </location>
</feature>
<feature type="compositionally biased region" description="Polar residues" evidence="1">
    <location>
        <begin position="283"/>
        <end position="292"/>
    </location>
</feature>
<feature type="compositionally biased region" description="Polar residues" evidence="1">
    <location>
        <begin position="58"/>
        <end position="68"/>
    </location>
</feature>
<feature type="region of interest" description="Disordered" evidence="1">
    <location>
        <begin position="272"/>
        <end position="466"/>
    </location>
</feature>
<name>A0A1X7RQJ9_ZYMT9</name>
<feature type="compositionally biased region" description="Low complexity" evidence="1">
    <location>
        <begin position="555"/>
        <end position="570"/>
    </location>
</feature>
<feature type="region of interest" description="Disordered" evidence="1">
    <location>
        <begin position="1"/>
        <end position="116"/>
    </location>
</feature>
<sequence>MSGEKKVAGKAAKVEDYDDEQGRAVPGTAVRASTVSQRPPPPSSRSTRTTIHRYSTTASDSGYSSYQSAPQKIPAPPAKPVEAPSRRNTTTNSSPSKSKPAVAVHNAPTRTSQPVKALPRHVSACDDPYCCDPNCERRYILPERMASAKASQPQYQQIIPQYQYAPTSQATTMMPPPPRPRAESNSRAMPVSTYGYPVQTTALSQTTAPVVPPYHYQQYPLRPLSGHYGNYAPPSPSSPTYMSYPSHPVDPTTFSARKLNAALPDLDPVQRASRPVSGMAQISARQATQQVYADSESAEDSTSEFYTSEEERRPRRSKSRRRPQLLERSSPVETRPSRPAHKKYHTETSVPQRAIRESRPHTGRARHSDQDAHYLSSDARNDSDRTARADVGSRSNTYSSRSSRRSSLVTASSGRTKTTQSSNTDNTDYSTYEDRNGRRKVYLSEDERQLRRRQQQKRQEELDLQDRVAAYQRNTGGGGLDPHELTAENIRKKEHRKSASHVSGRSQKTSRSSNRDGGGDGGVKIQSGGTVLHVYGQASIEMRQDEDGGTAFVIGSSGKSYHGSKSSGSRSARERGRSDVSRRVIREEDNFDEAGYEIAR</sequence>
<keyword evidence="3" id="KW-1185">Reference proteome</keyword>
<feature type="compositionally biased region" description="Low complexity" evidence="1">
    <location>
        <begin position="86"/>
        <end position="100"/>
    </location>
</feature>
<feature type="compositionally biased region" description="Basic and acidic residues" evidence="1">
    <location>
        <begin position="379"/>
        <end position="388"/>
    </location>
</feature>
<dbReference type="STRING" id="1276538.A0A1X7RQJ9"/>
<dbReference type="AlphaFoldDB" id="A0A1X7RQJ9"/>
<accession>A0A1X7RQJ9</accession>
<gene>
    <name evidence="2" type="ORF">ZT3D7_G4408</name>
</gene>
<feature type="compositionally biased region" description="Basic and acidic residues" evidence="1">
    <location>
        <begin position="1"/>
        <end position="15"/>
    </location>
</feature>
<feature type="region of interest" description="Disordered" evidence="1">
    <location>
        <begin position="546"/>
        <end position="600"/>
    </location>
</feature>
<feature type="compositionally biased region" description="Acidic residues" evidence="1">
    <location>
        <begin position="589"/>
        <end position="600"/>
    </location>
</feature>
<feature type="compositionally biased region" description="Low complexity" evidence="1">
    <location>
        <begin position="44"/>
        <end position="57"/>
    </location>
</feature>
<evidence type="ECO:0000313" key="3">
    <source>
        <dbReference type="Proteomes" id="UP000215127"/>
    </source>
</evidence>
<feature type="compositionally biased region" description="Basic and acidic residues" evidence="1">
    <location>
        <begin position="432"/>
        <end position="449"/>
    </location>
</feature>
<organism evidence="2 3">
    <name type="scientific">Zymoseptoria tritici (strain ST99CH_3D7)</name>
    <dbReference type="NCBI Taxonomy" id="1276538"/>
    <lineage>
        <taxon>Eukaryota</taxon>
        <taxon>Fungi</taxon>
        <taxon>Dikarya</taxon>
        <taxon>Ascomycota</taxon>
        <taxon>Pezizomycotina</taxon>
        <taxon>Dothideomycetes</taxon>
        <taxon>Dothideomycetidae</taxon>
        <taxon>Mycosphaerellales</taxon>
        <taxon>Mycosphaerellaceae</taxon>
        <taxon>Zymoseptoria</taxon>
    </lineage>
</organism>
<feature type="compositionally biased region" description="Polar residues" evidence="1">
    <location>
        <begin position="414"/>
        <end position="430"/>
    </location>
</feature>
<feature type="compositionally biased region" description="Polar residues" evidence="1">
    <location>
        <begin position="500"/>
        <end position="512"/>
    </location>
</feature>
<dbReference type="Proteomes" id="UP000215127">
    <property type="component" value="Chromosome 3"/>
</dbReference>
<feature type="region of interest" description="Disordered" evidence="1">
    <location>
        <begin position="489"/>
        <end position="527"/>
    </location>
</feature>
<protein>
    <submittedName>
        <fullName evidence="2">Uncharacterized protein</fullName>
    </submittedName>
</protein>
<feature type="region of interest" description="Disordered" evidence="1">
    <location>
        <begin position="227"/>
        <end position="246"/>
    </location>
</feature>
<feature type="compositionally biased region" description="Basic and acidic residues" evidence="1">
    <location>
        <begin position="457"/>
        <end position="466"/>
    </location>
</feature>
<reference evidence="2 3" key="1">
    <citation type="submission" date="2016-06" db="EMBL/GenBank/DDBJ databases">
        <authorList>
            <person name="Kjaerup R.B."/>
            <person name="Dalgaard T.S."/>
            <person name="Juul-Madsen H.R."/>
        </authorList>
    </citation>
    <scope>NUCLEOTIDE SEQUENCE [LARGE SCALE GENOMIC DNA]</scope>
</reference>
<feature type="compositionally biased region" description="Low complexity" evidence="1">
    <location>
        <begin position="393"/>
        <end position="413"/>
    </location>
</feature>
<feature type="compositionally biased region" description="Basic and acidic residues" evidence="1">
    <location>
        <begin position="571"/>
        <end position="588"/>
    </location>
</feature>
<dbReference type="EMBL" id="LT853694">
    <property type="protein sequence ID" value="SMQ49257.1"/>
    <property type="molecule type" value="Genomic_DNA"/>
</dbReference>
<evidence type="ECO:0000256" key="1">
    <source>
        <dbReference type="SAM" id="MobiDB-lite"/>
    </source>
</evidence>